<evidence type="ECO:0000256" key="1">
    <source>
        <dbReference type="ARBA" id="ARBA00022490"/>
    </source>
</evidence>
<dbReference type="GO" id="GO:0006417">
    <property type="term" value="P:regulation of translation"/>
    <property type="evidence" value="ECO:0007669"/>
    <property type="project" value="UniProtKB-KW"/>
</dbReference>
<evidence type="ECO:0000256" key="5">
    <source>
        <dbReference type="HAMAP-Rule" id="MF_01185"/>
    </source>
</evidence>
<comment type="subunit">
    <text evidence="5">Interacts with translational regulator CsrA and flagellin(s).</text>
</comment>
<dbReference type="RefSeq" id="WP_039253961.1">
    <property type="nucleotide sequence ID" value="NZ_JENJ01000015.1"/>
</dbReference>
<dbReference type="EMBL" id="JENJ01000015">
    <property type="protein sequence ID" value="KGM97007.1"/>
    <property type="molecule type" value="Genomic_DNA"/>
</dbReference>
<comment type="function">
    <text evidence="5">Acts as an anti-CsrA protein, binds CsrA and prevents it from repressing translation of its target genes, one of which is flagellin. Binds to flagellin and participates in the assembly of the flagellum.</text>
</comment>
<sequence>MKLETKYHGIVEYNEEDVIEFKKGIPGFDELRKFINFPIEDNEVFSVLHSIENSEIGFVVTSPFSVVKDYEIEIDHSVIERLNIEKEKDVLVLNTVTLHSKLENITANLCAPIVINIKTKLGEQIILNNGKYPIKYPLFKEGI</sequence>
<dbReference type="OrthoDB" id="9801235at2"/>
<comment type="similarity">
    <text evidence="5">Belongs to the FliW family.</text>
</comment>
<comment type="subcellular location">
    <subcellularLocation>
        <location evidence="5">Cytoplasm</location>
    </subcellularLocation>
</comment>
<dbReference type="InterPro" id="IPR024046">
    <property type="entry name" value="Flagellar_assmbl_FliW_dom_sf"/>
</dbReference>
<dbReference type="PANTHER" id="PTHR39190:SF1">
    <property type="entry name" value="FLAGELLAR ASSEMBLY FACTOR FLIW"/>
    <property type="match status" value="1"/>
</dbReference>
<accession>A0A0A0I7Y1</accession>
<keyword evidence="3 5" id="KW-0810">Translation regulation</keyword>
<protein>
    <recommendedName>
        <fullName evidence="5">Flagellar assembly factor FliW</fullName>
    </recommendedName>
</protein>
<keyword evidence="4 5" id="KW-0143">Chaperone</keyword>
<keyword evidence="6" id="KW-0966">Cell projection</keyword>
<dbReference type="NCBIfam" id="NF009793">
    <property type="entry name" value="PRK13285.1-1"/>
    <property type="match status" value="1"/>
</dbReference>
<keyword evidence="6" id="KW-0969">Cilium</keyword>
<dbReference type="GO" id="GO:0044780">
    <property type="term" value="P:bacterial-type flagellum assembly"/>
    <property type="evidence" value="ECO:0007669"/>
    <property type="project" value="UniProtKB-UniRule"/>
</dbReference>
<evidence type="ECO:0000256" key="2">
    <source>
        <dbReference type="ARBA" id="ARBA00022795"/>
    </source>
</evidence>
<keyword evidence="2 5" id="KW-1005">Bacterial flagellum biogenesis</keyword>
<evidence type="ECO:0000313" key="6">
    <source>
        <dbReference type="EMBL" id="KGM97007.1"/>
    </source>
</evidence>
<dbReference type="Pfam" id="PF02623">
    <property type="entry name" value="FliW"/>
    <property type="match status" value="1"/>
</dbReference>
<dbReference type="GO" id="GO:0005737">
    <property type="term" value="C:cytoplasm"/>
    <property type="evidence" value="ECO:0007669"/>
    <property type="project" value="UniProtKB-SubCell"/>
</dbReference>
<evidence type="ECO:0000256" key="4">
    <source>
        <dbReference type="ARBA" id="ARBA00023186"/>
    </source>
</evidence>
<dbReference type="AlphaFoldDB" id="A0A0A0I7Y1"/>
<dbReference type="HAMAP" id="MF_01185">
    <property type="entry name" value="FliW"/>
    <property type="match status" value="1"/>
</dbReference>
<name>A0A0A0I7Y1_CLONO</name>
<proteinExistence type="inferred from homology"/>
<dbReference type="Gene3D" id="2.30.290.10">
    <property type="entry name" value="BH3618-like"/>
    <property type="match status" value="1"/>
</dbReference>
<reference evidence="6 7" key="1">
    <citation type="submission" date="2014-01" db="EMBL/GenBank/DDBJ databases">
        <title>Plasmidome dynamics in the species complex Clostridium novyi sensu lato converts strains of independent lineages into distinctly different pathogens.</title>
        <authorList>
            <person name="Skarin H."/>
            <person name="Segerman B."/>
        </authorList>
    </citation>
    <scope>NUCLEOTIDE SEQUENCE [LARGE SCALE GENOMIC DNA]</scope>
    <source>
        <strain evidence="6 7">4552</strain>
    </source>
</reference>
<keyword evidence="6" id="KW-0282">Flagellum</keyword>
<keyword evidence="1 5" id="KW-0963">Cytoplasm</keyword>
<gene>
    <name evidence="5" type="primary">fliW</name>
    <name evidence="6" type="ORF">Z968_04695</name>
</gene>
<evidence type="ECO:0000313" key="7">
    <source>
        <dbReference type="Proteomes" id="UP000030012"/>
    </source>
</evidence>
<organism evidence="6 7">
    <name type="scientific">Clostridium novyi A str. 4552</name>
    <dbReference type="NCBI Taxonomy" id="1444289"/>
    <lineage>
        <taxon>Bacteria</taxon>
        <taxon>Bacillati</taxon>
        <taxon>Bacillota</taxon>
        <taxon>Clostridia</taxon>
        <taxon>Eubacteriales</taxon>
        <taxon>Clostridiaceae</taxon>
        <taxon>Clostridium</taxon>
    </lineage>
</organism>
<comment type="caution">
    <text evidence="6">The sequence shown here is derived from an EMBL/GenBank/DDBJ whole genome shotgun (WGS) entry which is preliminary data.</text>
</comment>
<dbReference type="InterPro" id="IPR003775">
    <property type="entry name" value="Flagellar_assembly_factor_FliW"/>
</dbReference>
<dbReference type="PANTHER" id="PTHR39190">
    <property type="entry name" value="FLAGELLAR ASSEMBLY FACTOR FLIW"/>
    <property type="match status" value="1"/>
</dbReference>
<dbReference type="SUPFAM" id="SSF141457">
    <property type="entry name" value="BH3618-like"/>
    <property type="match status" value="1"/>
</dbReference>
<dbReference type="Proteomes" id="UP000030012">
    <property type="component" value="Unassembled WGS sequence"/>
</dbReference>
<evidence type="ECO:0000256" key="3">
    <source>
        <dbReference type="ARBA" id="ARBA00022845"/>
    </source>
</evidence>